<proteinExistence type="predicted"/>
<evidence type="ECO:0000256" key="1">
    <source>
        <dbReference type="SAM" id="Phobius"/>
    </source>
</evidence>
<dbReference type="InterPro" id="IPR024529">
    <property type="entry name" value="ECF_trnsprt_substrate-spec"/>
</dbReference>
<keyword evidence="1" id="KW-0812">Transmembrane</keyword>
<accession>A0A6I4RG36</accession>
<evidence type="ECO:0000313" key="3">
    <source>
        <dbReference type="EMBL" id="MWV55817.1"/>
    </source>
</evidence>
<evidence type="ECO:0000313" key="4">
    <source>
        <dbReference type="Proteomes" id="UP000435060"/>
    </source>
</evidence>
<gene>
    <name evidence="2" type="ORF">GGG87_02250</name>
    <name evidence="3" type="ORF">GGH11_02255</name>
</gene>
<evidence type="ECO:0000313" key="5">
    <source>
        <dbReference type="Proteomes" id="UP000435423"/>
    </source>
</evidence>
<dbReference type="Gene3D" id="1.10.1760.20">
    <property type="match status" value="1"/>
</dbReference>
<reference evidence="3 5" key="1">
    <citation type="submission" date="2019-10" db="EMBL/GenBank/DDBJ databases">
        <title>Streptococcis sp, isolated from the respiratory tract of Marmot.</title>
        <authorList>
            <person name="Zhang G."/>
        </authorList>
    </citation>
    <scope>NUCLEOTIDE SEQUENCE [LARGE SCALE GENOMIC DNA]</scope>
    <source>
        <strain evidence="3">Zg-70</strain>
        <strain evidence="5">zg-70</strain>
    </source>
</reference>
<keyword evidence="4" id="KW-1185">Reference proteome</keyword>
<dbReference type="InterPro" id="IPR030949">
    <property type="entry name" value="ECF_S_folate_fam"/>
</dbReference>
<reference evidence="2 4" key="2">
    <citation type="submission" date="2019-11" db="EMBL/GenBank/DDBJ databases">
        <title>Streptococcis sp. isolated from the respiratory tract of Marmot.</title>
        <authorList>
            <person name="Zhang G."/>
        </authorList>
    </citation>
    <scope>NUCLEOTIDE SEQUENCE [LARGE SCALE GENOMIC DNA]</scope>
    <source>
        <strain evidence="2">Zg-86</strain>
        <strain evidence="4">zg-86</strain>
    </source>
</reference>
<dbReference type="Proteomes" id="UP000435423">
    <property type="component" value="Unassembled WGS sequence"/>
</dbReference>
<organism evidence="3 5">
    <name type="scientific">Streptococcus zhangguiae</name>
    <dbReference type="NCBI Taxonomy" id="2664091"/>
    <lineage>
        <taxon>Bacteria</taxon>
        <taxon>Bacillati</taxon>
        <taxon>Bacillota</taxon>
        <taxon>Bacilli</taxon>
        <taxon>Lactobacillales</taxon>
        <taxon>Streptococcaceae</taxon>
        <taxon>Streptococcus</taxon>
    </lineage>
</organism>
<sequence>MEKKIPKLSVQLLAAIAVVSALGIIVENVFSIRFSNTLQLQFTFLTNTILGAIAGPIWSALVALIIDPIAVLMSGQTFILGFTVIEVVSGFLYGLFFYRKKLNIAEKKDWLYVAMVVCLILLVTSFVMTPVVLHYHFKTPWIVLYSSRVTKAVVEIPMRIVVTMLIMPQLQRIPEIRKLMGLPR</sequence>
<evidence type="ECO:0000313" key="2">
    <source>
        <dbReference type="EMBL" id="MTB63835.1"/>
    </source>
</evidence>
<comment type="caution">
    <text evidence="3">The sequence shown here is derived from an EMBL/GenBank/DDBJ whole genome shotgun (WGS) entry which is preliminary data.</text>
</comment>
<feature type="transmembrane region" description="Helical" evidence="1">
    <location>
        <begin position="42"/>
        <end position="66"/>
    </location>
</feature>
<dbReference type="Proteomes" id="UP000435060">
    <property type="component" value="Unassembled WGS sequence"/>
</dbReference>
<dbReference type="EMBL" id="WLCG01000002">
    <property type="protein sequence ID" value="MTB63835.1"/>
    <property type="molecule type" value="Genomic_DNA"/>
</dbReference>
<protein>
    <submittedName>
        <fullName evidence="3">Folate family ECF transporter S component</fullName>
    </submittedName>
</protein>
<dbReference type="RefSeq" id="WP_154607840.1">
    <property type="nucleotide sequence ID" value="NZ_CP072115.1"/>
</dbReference>
<dbReference type="EMBL" id="WUBJ01000002">
    <property type="protein sequence ID" value="MWV55817.1"/>
    <property type="molecule type" value="Genomic_DNA"/>
</dbReference>
<feature type="transmembrane region" description="Helical" evidence="1">
    <location>
        <begin position="12"/>
        <end position="30"/>
    </location>
</feature>
<keyword evidence="1" id="KW-1133">Transmembrane helix</keyword>
<dbReference type="Pfam" id="PF12822">
    <property type="entry name" value="ECF_trnsprt"/>
    <property type="match status" value="1"/>
</dbReference>
<dbReference type="GO" id="GO:0022857">
    <property type="term" value="F:transmembrane transporter activity"/>
    <property type="evidence" value="ECO:0007669"/>
    <property type="project" value="InterPro"/>
</dbReference>
<feature type="transmembrane region" description="Helical" evidence="1">
    <location>
        <begin position="110"/>
        <end position="132"/>
    </location>
</feature>
<dbReference type="NCBIfam" id="TIGR04518">
    <property type="entry name" value="ECF_S_folT_fam"/>
    <property type="match status" value="1"/>
</dbReference>
<feature type="transmembrane region" description="Helical" evidence="1">
    <location>
        <begin position="78"/>
        <end position="98"/>
    </location>
</feature>
<dbReference type="AlphaFoldDB" id="A0A6I4RG36"/>
<name>A0A6I4RG36_9STRE</name>
<keyword evidence="1" id="KW-0472">Membrane</keyword>